<dbReference type="EMBL" id="CP039730">
    <property type="protein sequence ID" value="QHT44782.1"/>
    <property type="molecule type" value="Genomic_DNA"/>
</dbReference>
<keyword evidence="2" id="KW-0614">Plasmid</keyword>
<dbReference type="RefSeq" id="WP_002321530.1">
    <property type="nucleotide sequence ID" value="NZ_AP022343.1"/>
</dbReference>
<dbReference type="GeneID" id="66455734"/>
<reference evidence="1 5" key="2">
    <citation type="submission" date="2018-05" db="EMBL/GenBank/DDBJ databases">
        <title>Vancomycin-resistant Enterococcus faecium strain from Chelyabinsk, Russia.</title>
        <authorList>
            <person name="Gostev V."/>
            <person name="Goncharov A."/>
            <person name="Kolodzhieva V."/>
            <person name="Suvorov A."/>
            <person name="Sidorenko S."/>
            <person name="Zueva L."/>
        </authorList>
    </citation>
    <scope>NUCLEOTIDE SEQUENCE [LARGE SCALE GENOMIC DNA]</scope>
    <source>
        <strain evidence="1 5">20</strain>
    </source>
</reference>
<gene>
    <name evidence="1" type="ORF">DKP91_12640</name>
    <name evidence="3" type="ORF">DTPHA_602924</name>
    <name evidence="2" type="ORF">FCF09_13935</name>
</gene>
<evidence type="ECO:0000313" key="5">
    <source>
        <dbReference type="Proteomes" id="UP000249070"/>
    </source>
</evidence>
<evidence type="ECO:0000313" key="1">
    <source>
        <dbReference type="EMBL" id="PZM54371.1"/>
    </source>
</evidence>
<dbReference type="EMBL" id="QHGU01000086">
    <property type="protein sequence ID" value="PZM54371.1"/>
    <property type="molecule type" value="Genomic_DNA"/>
</dbReference>
<protein>
    <submittedName>
        <fullName evidence="2">Uncharacterized protein</fullName>
    </submittedName>
</protein>
<dbReference type="Proteomes" id="UP000183509">
    <property type="component" value="Unassembled WGS sequence"/>
</dbReference>
<evidence type="ECO:0000313" key="4">
    <source>
        <dbReference type="Proteomes" id="UP000183509"/>
    </source>
</evidence>
<evidence type="ECO:0000313" key="3">
    <source>
        <dbReference type="EMBL" id="SAM53923.1"/>
    </source>
</evidence>
<name>A0A132Z897_ENTFC</name>
<evidence type="ECO:0000313" key="2">
    <source>
        <dbReference type="EMBL" id="QHT44782.1"/>
    </source>
</evidence>
<reference evidence="3 4" key="1">
    <citation type="submission" date="2016-04" db="EMBL/GenBank/DDBJ databases">
        <authorList>
            <person name="Millard A."/>
        </authorList>
    </citation>
    <scope>NUCLEOTIDE SEQUENCE [LARGE SCALE GENOMIC DNA]</scope>
    <source>
        <strain evidence="3">Isolate 22</strain>
    </source>
</reference>
<sequence length="106" mass="12354">MKKKIVEGNVGVIILKDSTDYAKSMALKDEKVARMDKDLVEFLMDDTERLKGDQFLSLMKDKGLNTYGLFDYKKLAIEWVKEGEIFFIEEWEGTENLVLHQYLLKA</sequence>
<geneLocation type="plasmid" evidence="2">
    <name>pZY2</name>
</geneLocation>
<dbReference type="Proteomes" id="UP000249070">
    <property type="component" value="Unassembled WGS sequence"/>
</dbReference>
<proteinExistence type="predicted"/>
<organism evidence="2">
    <name type="scientific">Enterococcus faecium</name>
    <name type="common">Streptococcus faecium</name>
    <dbReference type="NCBI Taxonomy" id="1352"/>
    <lineage>
        <taxon>Bacteria</taxon>
        <taxon>Bacillati</taxon>
        <taxon>Bacillota</taxon>
        <taxon>Bacilli</taxon>
        <taxon>Lactobacillales</taxon>
        <taxon>Enterococcaceae</taxon>
        <taxon>Enterococcus</taxon>
    </lineage>
</organism>
<dbReference type="EMBL" id="FKLM01000107">
    <property type="protein sequence ID" value="SAM53923.1"/>
    <property type="molecule type" value="Genomic_DNA"/>
</dbReference>
<accession>A0A132Z897</accession>
<dbReference type="AlphaFoldDB" id="A0A132Z897"/>
<reference evidence="2" key="3">
    <citation type="journal article" date="2020" name="J. Antimicrob. Chemother.">
        <title>Tandem amplification of the vanM gene cluster drives vancomycin resistance in vancomycin-variable enterococci.</title>
        <authorList>
            <person name="Sun L."/>
            <person name="Chen Y."/>
            <person name="Hua X."/>
            <person name="Chen Y."/>
            <person name="Hong J."/>
            <person name="Wu X."/>
            <person name="Jiang Y."/>
            <person name="van Schaik W."/>
            <person name="Qu T."/>
            <person name="Yu Y."/>
        </authorList>
    </citation>
    <scope>NUCLEOTIDE SEQUENCE [LARGE SCALE GENOMIC DNA]</scope>
    <source>
        <strain evidence="2">ZY2</strain>
        <plasmid evidence="2">pZY2</plasmid>
    </source>
</reference>